<dbReference type="GO" id="GO:0005524">
    <property type="term" value="F:ATP binding"/>
    <property type="evidence" value="ECO:0007669"/>
    <property type="project" value="UniProtKB-UniRule"/>
</dbReference>
<keyword evidence="1" id="KW-0547">Nucleotide-binding</keyword>
<dbReference type="RefSeq" id="XP_033421017.1">
    <property type="nucleotide sequence ID" value="XM_033576353.1"/>
</dbReference>
<evidence type="ECO:0000256" key="1">
    <source>
        <dbReference type="PROSITE-ProRule" id="PRU00409"/>
    </source>
</evidence>
<dbReference type="Proteomes" id="UP000308092">
    <property type="component" value="Unassembled WGS sequence"/>
</dbReference>
<dbReference type="OrthoDB" id="5946236at2759"/>
<proteinExistence type="predicted"/>
<evidence type="ECO:0000313" key="4">
    <source>
        <dbReference type="EMBL" id="THC89519.1"/>
    </source>
</evidence>
<evidence type="ECO:0000313" key="5">
    <source>
        <dbReference type="Proteomes" id="UP000308092"/>
    </source>
</evidence>
<dbReference type="GeneID" id="54334492"/>
<dbReference type="EMBL" id="SOSA01000643">
    <property type="protein sequence ID" value="THC89519.1"/>
    <property type="molecule type" value="Genomic_DNA"/>
</dbReference>
<organism evidence="4 5">
    <name type="scientific">Aspergillus tanneri</name>
    <dbReference type="NCBI Taxonomy" id="1220188"/>
    <lineage>
        <taxon>Eukaryota</taxon>
        <taxon>Fungi</taxon>
        <taxon>Dikarya</taxon>
        <taxon>Ascomycota</taxon>
        <taxon>Pezizomycotina</taxon>
        <taxon>Eurotiomycetes</taxon>
        <taxon>Eurotiomycetidae</taxon>
        <taxon>Eurotiales</taxon>
        <taxon>Aspergillaceae</taxon>
        <taxon>Aspergillus</taxon>
        <taxon>Aspergillus subgen. Circumdati</taxon>
    </lineage>
</organism>
<name>A0A4S3J3T9_9EURO</name>
<reference evidence="3 6" key="2">
    <citation type="submission" date="2019-08" db="EMBL/GenBank/DDBJ databases">
        <title>The genome sequence of a newly discovered highly antifungal drug resistant Aspergillus species, Aspergillus tanneri NIH 1004.</title>
        <authorList>
            <person name="Mounaud S."/>
            <person name="Singh I."/>
            <person name="Joardar V."/>
            <person name="Pakala S."/>
            <person name="Pakala S."/>
            <person name="Venepally P."/>
            <person name="Chung J.K."/>
            <person name="Losada L."/>
            <person name="Nierman W.C."/>
        </authorList>
    </citation>
    <scope>NUCLEOTIDE SEQUENCE [LARGE SCALE GENOMIC DNA]</scope>
    <source>
        <strain evidence="3 6">NIH1004</strain>
    </source>
</reference>
<dbReference type="Gene3D" id="3.30.470.20">
    <property type="entry name" value="ATP-grasp fold, B domain"/>
    <property type="match status" value="1"/>
</dbReference>
<dbReference type="SUPFAM" id="SSF56059">
    <property type="entry name" value="Glutathione synthetase ATP-binding domain-like"/>
    <property type="match status" value="1"/>
</dbReference>
<feature type="domain" description="ATP-grasp" evidence="2">
    <location>
        <begin position="162"/>
        <end position="366"/>
    </location>
</feature>
<dbReference type="Proteomes" id="UP000324241">
    <property type="component" value="Unassembled WGS sequence"/>
</dbReference>
<dbReference type="PROSITE" id="PS50975">
    <property type="entry name" value="ATP_GRASP"/>
    <property type="match status" value="1"/>
</dbReference>
<dbReference type="GO" id="GO:0046872">
    <property type="term" value="F:metal ion binding"/>
    <property type="evidence" value="ECO:0007669"/>
    <property type="project" value="InterPro"/>
</dbReference>
<dbReference type="PANTHER" id="PTHR37018:SF1">
    <property type="entry name" value="CULTURE SPECIFIC PROTEIN, PUTATIVE (AFU_ORTHOLOGUE AFUA_2G00130)-RELATED"/>
    <property type="match status" value="1"/>
</dbReference>
<sequence length="428" mass="49167">MVVELDTTLAELYTKHDLPWPIVVDLYRTYTHIDLHDNFPRERVFVEDEDPSIYCSEEENLPRFKQWALNSRTIRHLPMVGPADVILYLPYNSRDNIKRALDQFPKHQHPKVQYVDLDSPYMAKDRKMVIKDKKLIYWRPKSWMVGEDCSVPPELSYTLNDKRFLTHPEIPTPLLEMVSLLHQDRRNTLVGRRLPFVVKFCRCSSGQGTYIVTTEEERRQMLDAVSRYRERGGEDIQISEFVRSRKPHYGVNFFVGRYESSQPRFLGATEQVVTKNGIWMGGIIDYQAQEDLERRLRDTIAAVARTLQQSSYVGWVGIDVIFDSNDRPLVVDLNARIAAGIGVVLFSKHFMSMGLPFARMETVSFPGPASGIYAALSTRIESGQVIITLSAEVTESESVASVVFGGRNREDLNAVADWIRDVLRTCLN</sequence>
<dbReference type="AlphaFoldDB" id="A0A4S3J3T9"/>
<reference evidence="4 5" key="1">
    <citation type="submission" date="2019-03" db="EMBL/GenBank/DDBJ databases">
        <title>The genome sequence of a newly discovered highly antifungal drug resistant Aspergillus species, Aspergillus tanneri NIH 1004.</title>
        <authorList>
            <person name="Mounaud S."/>
            <person name="Singh I."/>
            <person name="Joardar V."/>
            <person name="Pakala S."/>
            <person name="Pakala S."/>
            <person name="Venepally P."/>
            <person name="Hoover J."/>
            <person name="Nierman W."/>
            <person name="Chung J."/>
            <person name="Losada L."/>
        </authorList>
    </citation>
    <scope>NUCLEOTIDE SEQUENCE [LARGE SCALE GENOMIC DNA]</scope>
    <source>
        <strain evidence="4 5">NIH1004</strain>
    </source>
</reference>
<dbReference type="Pfam" id="PF02655">
    <property type="entry name" value="ATP-grasp_3"/>
    <property type="match status" value="1"/>
</dbReference>
<keyword evidence="1" id="KW-0067">ATP-binding</keyword>
<protein>
    <recommendedName>
        <fullName evidence="2">ATP-grasp domain-containing protein</fullName>
    </recommendedName>
</protein>
<dbReference type="InterPro" id="IPR053269">
    <property type="entry name" value="Asp-Met_ligase"/>
</dbReference>
<evidence type="ECO:0000313" key="3">
    <source>
        <dbReference type="EMBL" id="KAA8641655.1"/>
    </source>
</evidence>
<dbReference type="InterPro" id="IPR003806">
    <property type="entry name" value="ATP-grasp_PylC-type"/>
</dbReference>
<evidence type="ECO:0000259" key="2">
    <source>
        <dbReference type="PROSITE" id="PS50975"/>
    </source>
</evidence>
<keyword evidence="5" id="KW-1185">Reference proteome</keyword>
<dbReference type="InterPro" id="IPR011761">
    <property type="entry name" value="ATP-grasp"/>
</dbReference>
<gene>
    <name evidence="3" type="ORF">ATNIH1004_011791</name>
    <name evidence="4" type="ORF">EYZ11_011034</name>
</gene>
<dbReference type="PANTHER" id="PTHR37018">
    <property type="entry name" value="CULTURE SPECIFIC PROTEIN, PUTATIVE (AFU_ORTHOLOGUE AFUA_2G00130)-RELATED"/>
    <property type="match status" value="1"/>
</dbReference>
<accession>A0A4S3J3T9</accession>
<dbReference type="EMBL" id="QUQM01000009">
    <property type="protein sequence ID" value="KAA8641655.1"/>
    <property type="molecule type" value="Genomic_DNA"/>
</dbReference>
<dbReference type="STRING" id="1220188.A0A4S3J3T9"/>
<dbReference type="VEuPathDB" id="FungiDB:EYZ11_011034"/>
<comment type="caution">
    <text evidence="4">The sequence shown here is derived from an EMBL/GenBank/DDBJ whole genome shotgun (WGS) entry which is preliminary data.</text>
</comment>
<evidence type="ECO:0000313" key="6">
    <source>
        <dbReference type="Proteomes" id="UP000324241"/>
    </source>
</evidence>